<comment type="pathway">
    <text evidence="4">Cofactor biosynthesis; thiamine diphosphate biosynthesis; 4-amino-2-methyl-5-diphosphomethylpyrimidine from 5-amino-1-(5-phospho-D-ribosyl)imidazole: step 3/3.</text>
</comment>
<dbReference type="PANTHER" id="PTHR20858">
    <property type="entry name" value="PHOSPHOMETHYLPYRIMIDINE KINASE"/>
    <property type="match status" value="1"/>
</dbReference>
<evidence type="ECO:0000313" key="13">
    <source>
        <dbReference type="Proteomes" id="UP000272560"/>
    </source>
</evidence>
<evidence type="ECO:0000256" key="6">
    <source>
        <dbReference type="ARBA" id="ARBA00022741"/>
    </source>
</evidence>
<keyword evidence="6" id="KW-0547">Nucleotide-binding</keyword>
<dbReference type="GO" id="GO:0008902">
    <property type="term" value="F:hydroxymethylpyrimidine kinase activity"/>
    <property type="evidence" value="ECO:0007669"/>
    <property type="project" value="UniProtKB-EC"/>
</dbReference>
<evidence type="ECO:0000256" key="1">
    <source>
        <dbReference type="ARBA" id="ARBA00000151"/>
    </source>
</evidence>
<keyword evidence="13" id="KW-1185">Reference proteome</keyword>
<name>A0A3A5M5C3_9MICC</name>
<dbReference type="Gene3D" id="1.20.910.10">
    <property type="entry name" value="Heme oxygenase-like"/>
    <property type="match status" value="1"/>
</dbReference>
<evidence type="ECO:0000256" key="7">
    <source>
        <dbReference type="ARBA" id="ARBA00022777"/>
    </source>
</evidence>
<feature type="domain" description="Thiaminase-2/PQQC" evidence="10">
    <location>
        <begin position="310"/>
        <end position="508"/>
    </location>
</feature>
<keyword evidence="7 12" id="KW-0418">Kinase</keyword>
<evidence type="ECO:0000256" key="2">
    <source>
        <dbReference type="ARBA" id="ARBA00000565"/>
    </source>
</evidence>
<dbReference type="GO" id="GO:0009228">
    <property type="term" value="P:thiamine biosynthetic process"/>
    <property type="evidence" value="ECO:0007669"/>
    <property type="project" value="UniProtKB-KW"/>
</dbReference>
<dbReference type="Pfam" id="PF03070">
    <property type="entry name" value="TENA_THI-4"/>
    <property type="match status" value="1"/>
</dbReference>
<organism evidence="12 13">
    <name type="scientific">Arthrobacter cheniae</name>
    <dbReference type="NCBI Taxonomy" id="1258888"/>
    <lineage>
        <taxon>Bacteria</taxon>
        <taxon>Bacillati</taxon>
        <taxon>Actinomycetota</taxon>
        <taxon>Actinomycetes</taxon>
        <taxon>Micrococcales</taxon>
        <taxon>Micrococcaceae</taxon>
        <taxon>Arthrobacter</taxon>
    </lineage>
</organism>
<dbReference type="InterPro" id="IPR004305">
    <property type="entry name" value="Thiaminase-2/PQQC"/>
</dbReference>
<evidence type="ECO:0000259" key="10">
    <source>
        <dbReference type="Pfam" id="PF03070"/>
    </source>
</evidence>
<dbReference type="Proteomes" id="UP000272560">
    <property type="component" value="Unassembled WGS sequence"/>
</dbReference>
<dbReference type="SUPFAM" id="SSF48613">
    <property type="entry name" value="Heme oxygenase-like"/>
    <property type="match status" value="1"/>
</dbReference>
<dbReference type="GO" id="GO:0005524">
    <property type="term" value="F:ATP binding"/>
    <property type="evidence" value="ECO:0007669"/>
    <property type="project" value="UniProtKB-KW"/>
</dbReference>
<dbReference type="EMBL" id="QZVT01000005">
    <property type="protein sequence ID" value="RJT79214.1"/>
    <property type="molecule type" value="Genomic_DNA"/>
</dbReference>
<evidence type="ECO:0000256" key="9">
    <source>
        <dbReference type="ARBA" id="ARBA00022977"/>
    </source>
</evidence>
<dbReference type="GO" id="GO:0009229">
    <property type="term" value="P:thiamine diphosphate biosynthetic process"/>
    <property type="evidence" value="ECO:0007669"/>
    <property type="project" value="UniProtKB-UniPathway"/>
</dbReference>
<dbReference type="InterPro" id="IPR013749">
    <property type="entry name" value="PM/HMP-P_kinase-1"/>
</dbReference>
<proteinExistence type="predicted"/>
<sequence length="529" mass="56445">MEAARTSRSAGSRIPNILSVAGSDPSGGAGIQADIKSISANGGYALAVVTALTAQNTLGVTGVHTPPVEFLRRQLDAVSDDVALDAVKIGMLGSADVARCVAQWLDDVLPAVVVLDPVMVATSGARLLDDDAVRAVVDLAARASLVTPNIAELAVLVGAEPAASWPEALHQGEVLAALLGTRVLVKGGHLPGERCPDALIPGPQGPGEPEQTVVVDGRRVDTENAHGTGCSLSSAIATRYAVTSDWLEAVREAKFWLEGALESSCSLDVGRGSGPVHHFHSMPESRHHQLFTDLAWRDTAAVRRDILGLPFVAGLTDGSLRPADFSYYLQQDALYLREYSGVLARTAALAPADDERLFWLRAATSCLETEAELHRTWLTREAGTRFGEGSADPVTRAYCDHLTATAARGSYAELVAAVLPCFWLYAMVGDYVQEQVRDEGVERGPDGVHPYAQWIATYADPGFAEATAQAKRVADRAHRCASPTERDAMLRAFHWSSVYERDFFDAARSSRMQAGSLQAADLREGAVLP</sequence>
<dbReference type="FunFam" id="3.40.1190.20:FF:000003">
    <property type="entry name" value="Phosphomethylpyrimidine kinase ThiD"/>
    <property type="match status" value="1"/>
</dbReference>
<evidence type="ECO:0000256" key="5">
    <source>
        <dbReference type="ARBA" id="ARBA00022679"/>
    </source>
</evidence>
<evidence type="ECO:0000256" key="3">
    <source>
        <dbReference type="ARBA" id="ARBA00003848"/>
    </source>
</evidence>
<dbReference type="GO" id="GO:0005829">
    <property type="term" value="C:cytosol"/>
    <property type="evidence" value="ECO:0007669"/>
    <property type="project" value="TreeGrafter"/>
</dbReference>
<evidence type="ECO:0000313" key="12">
    <source>
        <dbReference type="EMBL" id="RJT79214.1"/>
    </source>
</evidence>
<dbReference type="EC" id="2.7.4.7" evidence="12"/>
<feature type="domain" description="Pyridoxamine kinase/Phosphomethylpyrimidine kinase" evidence="11">
    <location>
        <begin position="24"/>
        <end position="277"/>
    </location>
</feature>
<keyword evidence="9" id="KW-0784">Thiamine biosynthesis</keyword>
<dbReference type="PANTHER" id="PTHR20858:SF17">
    <property type="entry name" value="HYDROXYMETHYLPYRIMIDINE_PHOSPHOMETHYLPYRIMIDINE KINASE THI20-RELATED"/>
    <property type="match status" value="1"/>
</dbReference>
<reference evidence="12 13" key="1">
    <citation type="submission" date="2018-09" db="EMBL/GenBank/DDBJ databases">
        <title>Novel species of Arthrobacter.</title>
        <authorList>
            <person name="Liu Q."/>
            <person name="Xin Y.-H."/>
        </authorList>
    </citation>
    <scope>NUCLEOTIDE SEQUENCE [LARGE SCALE GENOMIC DNA]</scope>
    <source>
        <strain evidence="12 13">Hz2</strain>
    </source>
</reference>
<dbReference type="InterPro" id="IPR004399">
    <property type="entry name" value="HMP/HMP-P_kinase_dom"/>
</dbReference>
<evidence type="ECO:0000259" key="11">
    <source>
        <dbReference type="Pfam" id="PF08543"/>
    </source>
</evidence>
<gene>
    <name evidence="12" type="primary">thiD</name>
    <name evidence="12" type="ORF">D6T63_11425</name>
</gene>
<dbReference type="Pfam" id="PF08543">
    <property type="entry name" value="Phos_pyr_kin"/>
    <property type="match status" value="1"/>
</dbReference>
<accession>A0A3A5M5C3</accession>
<dbReference type="SUPFAM" id="SSF53613">
    <property type="entry name" value="Ribokinase-like"/>
    <property type="match status" value="1"/>
</dbReference>
<evidence type="ECO:0000256" key="8">
    <source>
        <dbReference type="ARBA" id="ARBA00022840"/>
    </source>
</evidence>
<evidence type="ECO:0000256" key="4">
    <source>
        <dbReference type="ARBA" id="ARBA00004769"/>
    </source>
</evidence>
<comment type="catalytic activity">
    <reaction evidence="1">
        <text>4-amino-5-hydroxymethyl-2-methylpyrimidine + ATP = 4-amino-2-methyl-5-(phosphooxymethyl)pyrimidine + ADP + H(+)</text>
        <dbReference type="Rhea" id="RHEA:23096"/>
        <dbReference type="ChEBI" id="CHEBI:15378"/>
        <dbReference type="ChEBI" id="CHEBI:16892"/>
        <dbReference type="ChEBI" id="CHEBI:30616"/>
        <dbReference type="ChEBI" id="CHEBI:58354"/>
        <dbReference type="ChEBI" id="CHEBI:456216"/>
        <dbReference type="EC" id="2.7.1.49"/>
    </reaction>
</comment>
<keyword evidence="5 12" id="KW-0808">Transferase</keyword>
<dbReference type="AlphaFoldDB" id="A0A3A5M5C3"/>
<dbReference type="Gene3D" id="3.40.1190.20">
    <property type="match status" value="1"/>
</dbReference>
<protein>
    <submittedName>
        <fullName evidence="12">Bifunctional hydroxymethylpyrimidine kinase/phosphomethylpyrimidine kinase</fullName>
        <ecNumber evidence="12">2.7.1.49</ecNumber>
        <ecNumber evidence="12">2.7.4.7</ecNumber>
    </submittedName>
</protein>
<comment type="function">
    <text evidence="3">Catalyzes the phosphorylation of hydroxymethylpyrimidine phosphate (HMP-P) to HMP-PP, and of HMP to HMP-P.</text>
</comment>
<comment type="catalytic activity">
    <reaction evidence="2">
        <text>4-amino-2-methyl-5-(phosphooxymethyl)pyrimidine + ATP = 4-amino-2-methyl-5-(diphosphooxymethyl)pyrimidine + ADP</text>
        <dbReference type="Rhea" id="RHEA:19893"/>
        <dbReference type="ChEBI" id="CHEBI:30616"/>
        <dbReference type="ChEBI" id="CHEBI:57841"/>
        <dbReference type="ChEBI" id="CHEBI:58354"/>
        <dbReference type="ChEBI" id="CHEBI:456216"/>
        <dbReference type="EC" id="2.7.4.7"/>
    </reaction>
</comment>
<dbReference type="InterPro" id="IPR016084">
    <property type="entry name" value="Haem_Oase-like_multi-hlx"/>
</dbReference>
<dbReference type="UniPathway" id="UPA00060">
    <property type="reaction ID" value="UER00138"/>
</dbReference>
<dbReference type="OrthoDB" id="34166at2"/>
<dbReference type="InterPro" id="IPR029056">
    <property type="entry name" value="Ribokinase-like"/>
</dbReference>
<dbReference type="CDD" id="cd01169">
    <property type="entry name" value="HMPP_kinase"/>
    <property type="match status" value="1"/>
</dbReference>
<dbReference type="RefSeq" id="WP_120149158.1">
    <property type="nucleotide sequence ID" value="NZ_QZVT01000005.1"/>
</dbReference>
<comment type="caution">
    <text evidence="12">The sequence shown here is derived from an EMBL/GenBank/DDBJ whole genome shotgun (WGS) entry which is preliminary data.</text>
</comment>
<dbReference type="GO" id="GO:0008972">
    <property type="term" value="F:phosphomethylpyrimidine kinase activity"/>
    <property type="evidence" value="ECO:0007669"/>
    <property type="project" value="UniProtKB-EC"/>
</dbReference>
<dbReference type="EC" id="2.7.1.49" evidence="12"/>
<keyword evidence="8" id="KW-0067">ATP-binding</keyword>
<dbReference type="NCBIfam" id="TIGR00097">
    <property type="entry name" value="HMP-P_kinase"/>
    <property type="match status" value="1"/>
</dbReference>
<dbReference type="CDD" id="cd19365">
    <property type="entry name" value="TenA_C-like"/>
    <property type="match status" value="1"/>
</dbReference>